<dbReference type="InterPro" id="IPR000843">
    <property type="entry name" value="HTH_LacI"/>
</dbReference>
<reference evidence="6" key="1">
    <citation type="submission" date="2019-09" db="EMBL/GenBank/DDBJ databases">
        <title>Mumia zhuanghuii sp. nov. isolated from the intestinal contents of plateau pika (Ochotona curzoniae) in the Qinghai-Tibet plateau of China.</title>
        <authorList>
            <person name="Tian Z."/>
        </authorList>
    </citation>
    <scope>NUCLEOTIDE SEQUENCE [LARGE SCALE GENOMIC DNA]</scope>
    <source>
        <strain evidence="6">L-031</strain>
    </source>
</reference>
<dbReference type="Gene3D" id="1.10.260.40">
    <property type="entry name" value="lambda repressor-like DNA-binding domains"/>
    <property type="match status" value="1"/>
</dbReference>
<keyword evidence="2" id="KW-0238">DNA-binding</keyword>
<dbReference type="PANTHER" id="PTHR30146">
    <property type="entry name" value="LACI-RELATED TRANSCRIPTIONAL REPRESSOR"/>
    <property type="match status" value="1"/>
</dbReference>
<dbReference type="Pfam" id="PF13377">
    <property type="entry name" value="Peripla_BP_3"/>
    <property type="match status" value="1"/>
</dbReference>
<organism evidence="5 6">
    <name type="scientific">Microbacterium lushaniae</name>
    <dbReference type="NCBI Taxonomy" id="2614639"/>
    <lineage>
        <taxon>Bacteria</taxon>
        <taxon>Bacillati</taxon>
        <taxon>Actinomycetota</taxon>
        <taxon>Actinomycetes</taxon>
        <taxon>Micrococcales</taxon>
        <taxon>Microbacteriaceae</taxon>
        <taxon>Microbacterium</taxon>
    </lineage>
</organism>
<evidence type="ECO:0000313" key="6">
    <source>
        <dbReference type="Proteomes" id="UP000325516"/>
    </source>
</evidence>
<sequence length="360" mass="38078">MAHDEDAEAGATALPRGAHPRARITDVAARARVSIKTVSRVVNDEPGVREETRTRVRAAIGDLGFVPNTTARSLKTGGQDAIGVVIDAISDPFFADLVSVLEDLAAERGMSLLFASTGFDADREREHLQRLAGHQLRGLIIAPVGVSAQELQVLRRRFPIVSVDRVREGIDSVIVDDFAAARDAARHLVEQGHRRIGFIGDDPAYPTNSARLAGFRAALDEAGIAVDESLIVGHPRSRSAMASASAALLARPDAPTAVLCATSRASIATMDAIRAAGTEGLALISFGDFELADLFTPAITCVDHVPRPIATAAFQRLLELFDDPASEPRRIVLPTSLVQRGSGELPPRAAGASTLLGAES</sequence>
<dbReference type="InterPro" id="IPR028082">
    <property type="entry name" value="Peripla_BP_I"/>
</dbReference>
<name>A0A5J6L7I9_9MICO</name>
<dbReference type="GO" id="GO:0000976">
    <property type="term" value="F:transcription cis-regulatory region binding"/>
    <property type="evidence" value="ECO:0007669"/>
    <property type="project" value="TreeGrafter"/>
</dbReference>
<evidence type="ECO:0000256" key="2">
    <source>
        <dbReference type="ARBA" id="ARBA00023125"/>
    </source>
</evidence>
<dbReference type="InterPro" id="IPR010982">
    <property type="entry name" value="Lambda_DNA-bd_dom_sf"/>
</dbReference>
<dbReference type="GO" id="GO:0003700">
    <property type="term" value="F:DNA-binding transcription factor activity"/>
    <property type="evidence" value="ECO:0007669"/>
    <property type="project" value="TreeGrafter"/>
</dbReference>
<dbReference type="RefSeq" id="WP_150926459.1">
    <property type="nucleotide sequence ID" value="NZ_CP044232.1"/>
</dbReference>
<dbReference type="SMART" id="SM00354">
    <property type="entry name" value="HTH_LACI"/>
    <property type="match status" value="1"/>
</dbReference>
<keyword evidence="1" id="KW-0805">Transcription regulation</keyword>
<dbReference type="AlphaFoldDB" id="A0A5J6L7I9"/>
<dbReference type="InterPro" id="IPR046335">
    <property type="entry name" value="LacI/GalR-like_sensor"/>
</dbReference>
<evidence type="ECO:0000256" key="1">
    <source>
        <dbReference type="ARBA" id="ARBA00023015"/>
    </source>
</evidence>
<dbReference type="Gene3D" id="3.40.50.2300">
    <property type="match status" value="2"/>
</dbReference>
<dbReference type="SUPFAM" id="SSF47413">
    <property type="entry name" value="lambda repressor-like DNA-binding domains"/>
    <property type="match status" value="1"/>
</dbReference>
<dbReference type="CDD" id="cd06267">
    <property type="entry name" value="PBP1_LacI_sugar_binding-like"/>
    <property type="match status" value="1"/>
</dbReference>
<dbReference type="SUPFAM" id="SSF53822">
    <property type="entry name" value="Periplasmic binding protein-like I"/>
    <property type="match status" value="1"/>
</dbReference>
<dbReference type="CDD" id="cd01392">
    <property type="entry name" value="HTH_LacI"/>
    <property type="match status" value="1"/>
</dbReference>
<gene>
    <name evidence="5" type="ORF">F6J85_15685</name>
</gene>
<dbReference type="Proteomes" id="UP000325516">
    <property type="component" value="Chromosome"/>
</dbReference>
<evidence type="ECO:0000313" key="5">
    <source>
        <dbReference type="EMBL" id="QEW04381.1"/>
    </source>
</evidence>
<proteinExistence type="predicted"/>
<protein>
    <submittedName>
        <fullName evidence="5">LacI family transcriptional regulator</fullName>
    </submittedName>
</protein>
<dbReference type="PROSITE" id="PS50932">
    <property type="entry name" value="HTH_LACI_2"/>
    <property type="match status" value="1"/>
</dbReference>
<evidence type="ECO:0000259" key="4">
    <source>
        <dbReference type="PROSITE" id="PS50932"/>
    </source>
</evidence>
<evidence type="ECO:0000256" key="3">
    <source>
        <dbReference type="ARBA" id="ARBA00023163"/>
    </source>
</evidence>
<feature type="domain" description="HTH lacI-type" evidence="4">
    <location>
        <begin position="22"/>
        <end position="76"/>
    </location>
</feature>
<keyword evidence="3" id="KW-0804">Transcription</keyword>
<dbReference type="KEGG" id="mlz:F6J85_15685"/>
<dbReference type="EMBL" id="CP044232">
    <property type="protein sequence ID" value="QEW04381.1"/>
    <property type="molecule type" value="Genomic_DNA"/>
</dbReference>
<dbReference type="Pfam" id="PF00356">
    <property type="entry name" value="LacI"/>
    <property type="match status" value="1"/>
</dbReference>
<keyword evidence="6" id="KW-1185">Reference proteome</keyword>
<dbReference type="PANTHER" id="PTHR30146:SF109">
    <property type="entry name" value="HTH-TYPE TRANSCRIPTIONAL REGULATOR GALS"/>
    <property type="match status" value="1"/>
</dbReference>
<dbReference type="PROSITE" id="PS00356">
    <property type="entry name" value="HTH_LACI_1"/>
    <property type="match status" value="1"/>
</dbReference>
<accession>A0A5J6L7I9</accession>